<dbReference type="AlphaFoldDB" id="A0A8X6IK09"/>
<proteinExistence type="predicted"/>
<keyword evidence="2" id="KW-1185">Reference proteome</keyword>
<protein>
    <submittedName>
        <fullName evidence="1">Uncharacterized protein</fullName>
    </submittedName>
</protein>
<evidence type="ECO:0000313" key="2">
    <source>
        <dbReference type="Proteomes" id="UP000886998"/>
    </source>
</evidence>
<accession>A0A8X6IK09</accession>
<sequence>MKSHQCPSVRRGECCLMWVLPERIGDIGANPGKHCLEHFLHGRGACFWEVVSITPSYGVKTFWAETGGMLLPNHSEKLPCQALFTICIGFIGKGGGVSSF</sequence>
<name>A0A8X6IK09_9ARAC</name>
<gene>
    <name evidence="1" type="ORF">TNIN_490101</name>
</gene>
<reference evidence="1" key="1">
    <citation type="submission" date="2020-08" db="EMBL/GenBank/DDBJ databases">
        <title>Multicomponent nature underlies the extraordinary mechanical properties of spider dragline silk.</title>
        <authorList>
            <person name="Kono N."/>
            <person name="Nakamura H."/>
            <person name="Mori M."/>
            <person name="Yoshida Y."/>
            <person name="Ohtoshi R."/>
            <person name="Malay A.D."/>
            <person name="Moran D.A.P."/>
            <person name="Tomita M."/>
            <person name="Numata K."/>
            <person name="Arakawa K."/>
        </authorList>
    </citation>
    <scope>NUCLEOTIDE SEQUENCE</scope>
</reference>
<dbReference type="EMBL" id="BMAV01026309">
    <property type="protein sequence ID" value="GFS49165.1"/>
    <property type="molecule type" value="Genomic_DNA"/>
</dbReference>
<dbReference type="Proteomes" id="UP000886998">
    <property type="component" value="Unassembled WGS sequence"/>
</dbReference>
<evidence type="ECO:0000313" key="1">
    <source>
        <dbReference type="EMBL" id="GFS49165.1"/>
    </source>
</evidence>
<organism evidence="1 2">
    <name type="scientific">Trichonephila inaurata madagascariensis</name>
    <dbReference type="NCBI Taxonomy" id="2747483"/>
    <lineage>
        <taxon>Eukaryota</taxon>
        <taxon>Metazoa</taxon>
        <taxon>Ecdysozoa</taxon>
        <taxon>Arthropoda</taxon>
        <taxon>Chelicerata</taxon>
        <taxon>Arachnida</taxon>
        <taxon>Araneae</taxon>
        <taxon>Araneomorphae</taxon>
        <taxon>Entelegynae</taxon>
        <taxon>Araneoidea</taxon>
        <taxon>Nephilidae</taxon>
        <taxon>Trichonephila</taxon>
        <taxon>Trichonephila inaurata</taxon>
    </lineage>
</organism>
<comment type="caution">
    <text evidence="1">The sequence shown here is derived from an EMBL/GenBank/DDBJ whole genome shotgun (WGS) entry which is preliminary data.</text>
</comment>